<evidence type="ECO:0000256" key="15">
    <source>
        <dbReference type="PIRSR" id="PIRSR006135-1"/>
    </source>
</evidence>
<dbReference type="Gene3D" id="3.40.50.300">
    <property type="entry name" value="P-loop containing nucleotide triphosphate hydrolases"/>
    <property type="match status" value="1"/>
</dbReference>
<dbReference type="GO" id="GO:0043752">
    <property type="term" value="F:adenosylcobinamide kinase activity"/>
    <property type="evidence" value="ECO:0007669"/>
    <property type="project" value="UniProtKB-EC"/>
</dbReference>
<dbReference type="AlphaFoldDB" id="A0A1H9DDV2"/>
<dbReference type="EC" id="2.7.1.156" evidence="14"/>
<dbReference type="Proteomes" id="UP000198634">
    <property type="component" value="Unassembled WGS sequence"/>
</dbReference>
<comment type="catalytic activity">
    <reaction evidence="3">
        <text>adenosylcob(III)inamide + GTP = adenosylcob(III)inamide phosphate + GDP + H(+)</text>
        <dbReference type="Rhea" id="RHEA:15765"/>
        <dbReference type="ChEBI" id="CHEBI:2480"/>
        <dbReference type="ChEBI" id="CHEBI:15378"/>
        <dbReference type="ChEBI" id="CHEBI:37565"/>
        <dbReference type="ChEBI" id="CHEBI:58189"/>
        <dbReference type="ChEBI" id="CHEBI:58502"/>
        <dbReference type="EC" id="2.7.1.156"/>
    </reaction>
</comment>
<feature type="binding site" evidence="16">
    <location>
        <position position="84"/>
    </location>
    <ligand>
        <name>GTP</name>
        <dbReference type="ChEBI" id="CHEBI:37565"/>
    </ligand>
</feature>
<keyword evidence="11 14" id="KW-0418">Kinase</keyword>
<evidence type="ECO:0000256" key="6">
    <source>
        <dbReference type="ARBA" id="ARBA00005159"/>
    </source>
</evidence>
<keyword evidence="9 14" id="KW-0808">Transferase</keyword>
<organism evidence="17 18">
    <name type="scientific">Thalassovita taeanensis</name>
    <dbReference type="NCBI Taxonomy" id="657014"/>
    <lineage>
        <taxon>Bacteria</taxon>
        <taxon>Pseudomonadati</taxon>
        <taxon>Pseudomonadota</taxon>
        <taxon>Alphaproteobacteria</taxon>
        <taxon>Rhodobacterales</taxon>
        <taxon>Roseobacteraceae</taxon>
        <taxon>Thalassovita</taxon>
    </lineage>
</organism>
<keyword evidence="8 14" id="KW-0169">Cobalamin biosynthesis</keyword>
<dbReference type="RefSeq" id="WP_090269207.1">
    <property type="nucleotide sequence ID" value="NZ_FOEP01000004.1"/>
</dbReference>
<accession>A0A1H9DDV2</accession>
<dbReference type="GO" id="GO:0005524">
    <property type="term" value="F:ATP binding"/>
    <property type="evidence" value="ECO:0007669"/>
    <property type="project" value="UniProtKB-UniRule"/>
</dbReference>
<evidence type="ECO:0000256" key="2">
    <source>
        <dbReference type="ARBA" id="ARBA00000711"/>
    </source>
</evidence>
<feature type="binding site" evidence="16">
    <location>
        <begin position="35"/>
        <end position="37"/>
    </location>
    <ligand>
        <name>GTP</name>
        <dbReference type="ChEBI" id="CHEBI:37565"/>
    </ligand>
</feature>
<comment type="pathway">
    <text evidence="6 14">Cofactor biosynthesis; adenosylcobalamin biosynthesis; adenosylcobalamin from cob(II)yrinate a,c-diamide: step 5/7.</text>
</comment>
<evidence type="ECO:0000313" key="17">
    <source>
        <dbReference type="EMBL" id="SEQ11487.1"/>
    </source>
</evidence>
<protein>
    <recommendedName>
        <fullName evidence="14">Bifunctional adenosylcobalamin biosynthesis protein</fullName>
        <ecNumber evidence="14">2.7.1.156</ecNumber>
        <ecNumber evidence="14">2.7.7.62</ecNumber>
    </recommendedName>
</protein>
<reference evidence="17 18" key="1">
    <citation type="submission" date="2016-10" db="EMBL/GenBank/DDBJ databases">
        <authorList>
            <person name="de Groot N.N."/>
        </authorList>
    </citation>
    <scope>NUCLEOTIDE SEQUENCE [LARGE SCALE GENOMIC DNA]</scope>
    <source>
        <strain evidence="17 18">DSM 22007</strain>
    </source>
</reference>
<evidence type="ECO:0000256" key="12">
    <source>
        <dbReference type="ARBA" id="ARBA00022840"/>
    </source>
</evidence>
<evidence type="ECO:0000256" key="10">
    <source>
        <dbReference type="ARBA" id="ARBA00022741"/>
    </source>
</evidence>
<keyword evidence="10 14" id="KW-0547">Nucleotide-binding</keyword>
<gene>
    <name evidence="17" type="ORF">SAMN04488092_104111</name>
</gene>
<dbReference type="PANTHER" id="PTHR34848">
    <property type="match status" value="1"/>
</dbReference>
<feature type="active site" description="GMP-histidine intermediate" evidence="15">
    <location>
        <position position="51"/>
    </location>
</feature>
<evidence type="ECO:0000256" key="4">
    <source>
        <dbReference type="ARBA" id="ARBA00003889"/>
    </source>
</evidence>
<dbReference type="OrthoDB" id="9788370at2"/>
<feature type="binding site" evidence="16">
    <location>
        <begin position="52"/>
        <end position="55"/>
    </location>
    <ligand>
        <name>GTP</name>
        <dbReference type="ChEBI" id="CHEBI:37565"/>
    </ligand>
</feature>
<evidence type="ECO:0000256" key="16">
    <source>
        <dbReference type="PIRSR" id="PIRSR006135-2"/>
    </source>
</evidence>
<feature type="binding site" evidence="16">
    <location>
        <position position="63"/>
    </location>
    <ligand>
        <name>GTP</name>
        <dbReference type="ChEBI" id="CHEBI:37565"/>
    </ligand>
</feature>
<dbReference type="PANTHER" id="PTHR34848:SF1">
    <property type="entry name" value="BIFUNCTIONAL ADENOSYLCOBALAMIN BIOSYNTHESIS PROTEIN COBU"/>
    <property type="match status" value="1"/>
</dbReference>
<name>A0A1H9DDV2_9RHOB</name>
<sequence length="173" mass="18119">MLDKLTLVLGGAGSGKSLWAETLVTGTGAARLYLATAQAWDQEMQAKVTRHKAQRGANWTTIEAPLDVTGALAQARADQVVLLDCATMWLSNHLLADSDLPGEQARLLTALLNCAAPVVVVSNELGMSVVPDNALARQFREAQGRLNQALAAQAGLVVAVMAGLPLALKGQLP</sequence>
<dbReference type="CDD" id="cd00544">
    <property type="entry name" value="CobU"/>
    <property type="match status" value="1"/>
</dbReference>
<dbReference type="UniPathway" id="UPA00148">
    <property type="reaction ID" value="UER00236"/>
</dbReference>
<evidence type="ECO:0000256" key="11">
    <source>
        <dbReference type="ARBA" id="ARBA00022777"/>
    </source>
</evidence>
<keyword evidence="17" id="KW-0548">Nucleotidyltransferase</keyword>
<dbReference type="NCBIfam" id="NF004469">
    <property type="entry name" value="PRK05800.1"/>
    <property type="match status" value="1"/>
</dbReference>
<dbReference type="EMBL" id="FOEP01000004">
    <property type="protein sequence ID" value="SEQ11487.1"/>
    <property type="molecule type" value="Genomic_DNA"/>
</dbReference>
<evidence type="ECO:0000256" key="9">
    <source>
        <dbReference type="ARBA" id="ARBA00022679"/>
    </source>
</evidence>
<evidence type="ECO:0000313" key="18">
    <source>
        <dbReference type="Proteomes" id="UP000198634"/>
    </source>
</evidence>
<comment type="catalytic activity">
    <reaction evidence="2 14">
        <text>adenosylcob(III)inamide phosphate + GTP + H(+) = adenosylcob(III)inamide-GDP + diphosphate</text>
        <dbReference type="Rhea" id="RHEA:22712"/>
        <dbReference type="ChEBI" id="CHEBI:15378"/>
        <dbReference type="ChEBI" id="CHEBI:33019"/>
        <dbReference type="ChEBI" id="CHEBI:37565"/>
        <dbReference type="ChEBI" id="CHEBI:58502"/>
        <dbReference type="ChEBI" id="CHEBI:60487"/>
        <dbReference type="EC" id="2.7.7.62"/>
    </reaction>
</comment>
<evidence type="ECO:0000256" key="14">
    <source>
        <dbReference type="PIRNR" id="PIRNR006135"/>
    </source>
</evidence>
<comment type="function">
    <text evidence="4 14">Catalyzes ATP-dependent phosphorylation of adenosylcobinamide and addition of GMP to adenosylcobinamide phosphate.</text>
</comment>
<evidence type="ECO:0000256" key="3">
    <source>
        <dbReference type="ARBA" id="ARBA00001522"/>
    </source>
</evidence>
<dbReference type="Pfam" id="PF02283">
    <property type="entry name" value="CobU"/>
    <property type="match status" value="1"/>
</dbReference>
<dbReference type="GO" id="GO:0008820">
    <property type="term" value="F:cobinamide phosphate guanylyltransferase activity"/>
    <property type="evidence" value="ECO:0007669"/>
    <property type="project" value="UniProtKB-UniRule"/>
</dbReference>
<dbReference type="PIRSF" id="PIRSF006135">
    <property type="entry name" value="CobU"/>
    <property type="match status" value="1"/>
</dbReference>
<dbReference type="InterPro" id="IPR027417">
    <property type="entry name" value="P-loop_NTPase"/>
</dbReference>
<evidence type="ECO:0000256" key="8">
    <source>
        <dbReference type="ARBA" id="ARBA00022573"/>
    </source>
</evidence>
<dbReference type="GO" id="GO:0005525">
    <property type="term" value="F:GTP binding"/>
    <property type="evidence" value="ECO:0007669"/>
    <property type="project" value="UniProtKB-UniRule"/>
</dbReference>
<dbReference type="SUPFAM" id="SSF52540">
    <property type="entry name" value="P-loop containing nucleoside triphosphate hydrolases"/>
    <property type="match status" value="1"/>
</dbReference>
<dbReference type="STRING" id="657014.SAMN04488092_104111"/>
<proteinExistence type="inferred from homology"/>
<keyword evidence="12 14" id="KW-0067">ATP-binding</keyword>
<feature type="binding site" evidence="16">
    <location>
        <begin position="10"/>
        <end position="17"/>
    </location>
    <ligand>
        <name>GTP</name>
        <dbReference type="ChEBI" id="CHEBI:37565"/>
    </ligand>
</feature>
<evidence type="ECO:0000256" key="13">
    <source>
        <dbReference type="ARBA" id="ARBA00023134"/>
    </source>
</evidence>
<evidence type="ECO:0000256" key="7">
    <source>
        <dbReference type="ARBA" id="ARBA00007490"/>
    </source>
</evidence>
<dbReference type="GO" id="GO:0009236">
    <property type="term" value="P:cobalamin biosynthetic process"/>
    <property type="evidence" value="ECO:0007669"/>
    <property type="project" value="UniProtKB-UniRule"/>
</dbReference>
<comment type="catalytic activity">
    <reaction evidence="1 14">
        <text>adenosylcob(III)inamide + ATP = adenosylcob(III)inamide phosphate + ADP + H(+)</text>
        <dbReference type="Rhea" id="RHEA:15769"/>
        <dbReference type="ChEBI" id="CHEBI:2480"/>
        <dbReference type="ChEBI" id="CHEBI:15378"/>
        <dbReference type="ChEBI" id="CHEBI:30616"/>
        <dbReference type="ChEBI" id="CHEBI:58502"/>
        <dbReference type="ChEBI" id="CHEBI:456216"/>
        <dbReference type="EC" id="2.7.1.156"/>
    </reaction>
</comment>
<keyword evidence="18" id="KW-1185">Reference proteome</keyword>
<comment type="similarity">
    <text evidence="7 14">Belongs to the CobU/CobP family.</text>
</comment>
<evidence type="ECO:0000256" key="5">
    <source>
        <dbReference type="ARBA" id="ARBA00004692"/>
    </source>
</evidence>
<dbReference type="EC" id="2.7.7.62" evidence="14"/>
<dbReference type="InterPro" id="IPR003203">
    <property type="entry name" value="CobU/CobP"/>
</dbReference>
<evidence type="ECO:0000256" key="1">
    <source>
        <dbReference type="ARBA" id="ARBA00000312"/>
    </source>
</evidence>
<keyword evidence="13 14" id="KW-0342">GTP-binding</keyword>
<comment type="pathway">
    <text evidence="5 14">Cofactor biosynthesis; adenosylcobalamin biosynthesis; adenosylcobalamin from cob(II)yrinate a,c-diamide: step 6/7.</text>
</comment>